<reference evidence="11" key="3">
    <citation type="submission" date="2025-09" db="UniProtKB">
        <authorList>
            <consortium name="Ensembl"/>
        </authorList>
    </citation>
    <scope>IDENTIFICATION</scope>
</reference>
<dbReference type="GO" id="GO:0030182">
    <property type="term" value="P:neuron differentiation"/>
    <property type="evidence" value="ECO:0007669"/>
    <property type="project" value="TreeGrafter"/>
</dbReference>
<evidence type="ECO:0000256" key="6">
    <source>
        <dbReference type="ARBA" id="ARBA00022687"/>
    </source>
</evidence>
<dbReference type="InterPro" id="IPR018161">
    <property type="entry name" value="Wnt_CS"/>
</dbReference>
<evidence type="ECO:0000256" key="1">
    <source>
        <dbReference type="ARBA" id="ARBA00004498"/>
    </source>
</evidence>
<reference evidence="11" key="2">
    <citation type="submission" date="2025-08" db="UniProtKB">
        <authorList>
            <consortium name="Ensembl"/>
        </authorList>
    </citation>
    <scope>IDENTIFICATION</scope>
</reference>
<dbReference type="PANTHER" id="PTHR12027:SF72">
    <property type="entry name" value="PROTEIN WNT-6"/>
    <property type="match status" value="1"/>
</dbReference>
<dbReference type="SMART" id="SM00097">
    <property type="entry name" value="WNT1"/>
    <property type="match status" value="1"/>
</dbReference>
<dbReference type="GO" id="GO:0005109">
    <property type="term" value="F:frizzled binding"/>
    <property type="evidence" value="ECO:0007669"/>
    <property type="project" value="TreeGrafter"/>
</dbReference>
<reference evidence="11 12" key="1">
    <citation type="submission" date="2020-06" db="EMBL/GenBank/DDBJ databases">
        <authorList>
            <consortium name="Wellcome Sanger Institute Data Sharing"/>
        </authorList>
    </citation>
    <scope>NUCLEOTIDE SEQUENCE [LARGE SCALE GENOMIC DNA]</scope>
</reference>
<dbReference type="Pfam" id="PF00110">
    <property type="entry name" value="wnt"/>
    <property type="match status" value="1"/>
</dbReference>
<protein>
    <recommendedName>
        <fullName evidence="10">Protein Wnt</fullName>
    </recommendedName>
</protein>
<dbReference type="GO" id="GO:0005615">
    <property type="term" value="C:extracellular space"/>
    <property type="evidence" value="ECO:0007669"/>
    <property type="project" value="TreeGrafter"/>
</dbReference>
<comment type="subcellular location">
    <subcellularLocation>
        <location evidence="1 10">Secreted</location>
        <location evidence="1 10">Extracellular space</location>
        <location evidence="1 10">Extracellular matrix</location>
    </subcellularLocation>
</comment>
<evidence type="ECO:0000313" key="12">
    <source>
        <dbReference type="Proteomes" id="UP000694580"/>
    </source>
</evidence>
<dbReference type="GO" id="GO:0045165">
    <property type="term" value="P:cell fate commitment"/>
    <property type="evidence" value="ECO:0007669"/>
    <property type="project" value="TreeGrafter"/>
</dbReference>
<evidence type="ECO:0000256" key="8">
    <source>
        <dbReference type="ARBA" id="ARBA00023180"/>
    </source>
</evidence>
<dbReference type="FunFam" id="3.30.2460.20:FF:000001">
    <property type="entry name" value="Wnt homolog"/>
    <property type="match status" value="1"/>
</dbReference>
<evidence type="ECO:0000256" key="7">
    <source>
        <dbReference type="ARBA" id="ARBA00023157"/>
    </source>
</evidence>
<evidence type="ECO:0000256" key="4">
    <source>
        <dbReference type="ARBA" id="ARBA00022525"/>
    </source>
</evidence>
<keyword evidence="6 10" id="KW-0879">Wnt signaling pathway</keyword>
<dbReference type="Proteomes" id="UP000694580">
    <property type="component" value="Chromosome 15"/>
</dbReference>
<evidence type="ECO:0000256" key="9">
    <source>
        <dbReference type="ARBA" id="ARBA00023288"/>
    </source>
</evidence>
<dbReference type="InterPro" id="IPR043158">
    <property type="entry name" value="Wnt_C"/>
</dbReference>
<dbReference type="GO" id="GO:0005125">
    <property type="term" value="F:cytokine activity"/>
    <property type="evidence" value="ECO:0007669"/>
    <property type="project" value="TreeGrafter"/>
</dbReference>
<keyword evidence="3 10" id="KW-0217">Developmental protein</keyword>
<dbReference type="PANTHER" id="PTHR12027">
    <property type="entry name" value="WNT RELATED"/>
    <property type="match status" value="1"/>
</dbReference>
<dbReference type="GeneID" id="114764660"/>
<dbReference type="InterPro" id="IPR009143">
    <property type="entry name" value="Wnt6"/>
</dbReference>
<evidence type="ECO:0000256" key="10">
    <source>
        <dbReference type="RuleBase" id="RU003500"/>
    </source>
</evidence>
<dbReference type="PRINTS" id="PR01349">
    <property type="entry name" value="WNTPROTEIN"/>
</dbReference>
<dbReference type="Ensembl" id="ENSDCDT00010013252.1">
    <property type="protein sequence ID" value="ENSDCDP00010012629.1"/>
    <property type="gene ID" value="ENSDCDG00010005691.1"/>
</dbReference>
<dbReference type="AlphaFoldDB" id="A0AAY4AUZ0"/>
<dbReference type="GeneTree" id="ENSGT00940000159281"/>
<sequence>MMLLASSHVALAFIVVSPISVLRLWVFGSPLVMDPNSICRKTRRMGGGQSELCQSQPELIQEVTRGAKLGMRECQHQLRNHLWNCSSQGKLLDAILRQDIRETALVYAVTAAGVVHAVTHACSMGDLLQCGCASNPPSGGSQTPSAAAGGHWEWGGCGDDVGFGYEVSRQATNLRRSGHSDIRTLINLHNNEAGRLAVLSFMRVDCKCHGLSGSCSLRSCWRKMPPFRETGDWLLQRYQVALQVMGTNDGKSIVPVRAVAPPPNLHDLIYSAESPDFCLASVKLGSEGTQNRVCDSSDKGFGGCEWLCCGRGHRKYMIILEENCMCQFNWCCEVHCERCSLTRHINICL</sequence>
<dbReference type="GO" id="GO:0048513">
    <property type="term" value="P:animal organ development"/>
    <property type="evidence" value="ECO:0007669"/>
    <property type="project" value="UniProtKB-ARBA"/>
</dbReference>
<evidence type="ECO:0000313" key="11">
    <source>
        <dbReference type="Ensembl" id="ENSDCDP00010012629.1"/>
    </source>
</evidence>
<dbReference type="PROSITE" id="PS00246">
    <property type="entry name" value="WNT1"/>
    <property type="match status" value="1"/>
</dbReference>
<comment type="similarity">
    <text evidence="2 10">Belongs to the Wnt family.</text>
</comment>
<evidence type="ECO:0000256" key="2">
    <source>
        <dbReference type="ARBA" id="ARBA00005683"/>
    </source>
</evidence>
<proteinExistence type="inferred from homology"/>
<dbReference type="InterPro" id="IPR005817">
    <property type="entry name" value="Wnt"/>
</dbReference>
<evidence type="ECO:0000256" key="5">
    <source>
        <dbReference type="ARBA" id="ARBA00022530"/>
    </source>
</evidence>
<keyword evidence="12" id="KW-1185">Reference proteome</keyword>
<dbReference type="GO" id="GO:0060070">
    <property type="term" value="P:canonical Wnt signaling pathway"/>
    <property type="evidence" value="ECO:0007669"/>
    <property type="project" value="TreeGrafter"/>
</dbReference>
<keyword evidence="5" id="KW-0272">Extracellular matrix</keyword>
<keyword evidence="7" id="KW-1015">Disulfide bond</keyword>
<accession>A0AAY4AUZ0</accession>
<keyword evidence="8" id="KW-0325">Glycoprotein</keyword>
<keyword evidence="4" id="KW-0964">Secreted</keyword>
<comment type="function">
    <text evidence="10">Ligand for members of the frizzled family of seven transmembrane receptors.</text>
</comment>
<keyword evidence="9" id="KW-0449">Lipoprotein</keyword>
<dbReference type="Gene3D" id="3.30.2460.20">
    <property type="match status" value="1"/>
</dbReference>
<organism evidence="11 12">
    <name type="scientific">Denticeps clupeoides</name>
    <name type="common">denticle herring</name>
    <dbReference type="NCBI Taxonomy" id="299321"/>
    <lineage>
        <taxon>Eukaryota</taxon>
        <taxon>Metazoa</taxon>
        <taxon>Chordata</taxon>
        <taxon>Craniata</taxon>
        <taxon>Vertebrata</taxon>
        <taxon>Euteleostomi</taxon>
        <taxon>Actinopterygii</taxon>
        <taxon>Neopterygii</taxon>
        <taxon>Teleostei</taxon>
        <taxon>Clupei</taxon>
        <taxon>Clupeiformes</taxon>
        <taxon>Denticipitoidei</taxon>
        <taxon>Denticipitidae</taxon>
        <taxon>Denticeps</taxon>
    </lineage>
</organism>
<gene>
    <name evidence="11" type="primary">LOC114764660</name>
</gene>
<dbReference type="RefSeq" id="XP_028810299.1">
    <property type="nucleotide sequence ID" value="XM_028954466.1"/>
</dbReference>
<evidence type="ECO:0000256" key="3">
    <source>
        <dbReference type="ARBA" id="ARBA00022473"/>
    </source>
</evidence>
<name>A0AAY4AUZ0_9TELE</name>
<dbReference type="CDD" id="cd19338">
    <property type="entry name" value="Wnt_Wnt6"/>
    <property type="match status" value="1"/>
</dbReference>